<proteinExistence type="predicted"/>
<protein>
    <submittedName>
        <fullName evidence="1">Uncharacterized protein</fullName>
    </submittedName>
</protein>
<evidence type="ECO:0000313" key="1">
    <source>
        <dbReference type="EMBL" id="KAJ7348569.1"/>
    </source>
</evidence>
<keyword evidence="2" id="KW-1185">Reference proteome</keyword>
<gene>
    <name evidence="1" type="ORF">DFH08DRAFT_1079968</name>
</gene>
<dbReference type="Proteomes" id="UP001218218">
    <property type="component" value="Unassembled WGS sequence"/>
</dbReference>
<reference evidence="1" key="1">
    <citation type="submission" date="2023-03" db="EMBL/GenBank/DDBJ databases">
        <title>Massive genome expansion in bonnet fungi (Mycena s.s.) driven by repeated elements and novel gene families across ecological guilds.</title>
        <authorList>
            <consortium name="Lawrence Berkeley National Laboratory"/>
            <person name="Harder C.B."/>
            <person name="Miyauchi S."/>
            <person name="Viragh M."/>
            <person name="Kuo A."/>
            <person name="Thoen E."/>
            <person name="Andreopoulos B."/>
            <person name="Lu D."/>
            <person name="Skrede I."/>
            <person name="Drula E."/>
            <person name="Henrissat B."/>
            <person name="Morin E."/>
            <person name="Kohler A."/>
            <person name="Barry K."/>
            <person name="LaButti K."/>
            <person name="Morin E."/>
            <person name="Salamov A."/>
            <person name="Lipzen A."/>
            <person name="Mereny Z."/>
            <person name="Hegedus B."/>
            <person name="Baldrian P."/>
            <person name="Stursova M."/>
            <person name="Weitz H."/>
            <person name="Taylor A."/>
            <person name="Grigoriev I.V."/>
            <person name="Nagy L.G."/>
            <person name="Martin F."/>
            <person name="Kauserud H."/>
        </authorList>
    </citation>
    <scope>NUCLEOTIDE SEQUENCE</scope>
    <source>
        <strain evidence="1">CBHHK002</strain>
    </source>
</reference>
<accession>A0AAD7ET74</accession>
<name>A0AAD7ET74_9AGAR</name>
<sequence>MGLCPSTRRHDYTFPRSSSIDHFTAYSYSPQPPSSLLGACARRQRSQNVPRIRMSRYFRIYLAAVREWRGG</sequence>
<evidence type="ECO:0000313" key="2">
    <source>
        <dbReference type="Proteomes" id="UP001218218"/>
    </source>
</evidence>
<organism evidence="1 2">
    <name type="scientific">Mycena albidolilacea</name>
    <dbReference type="NCBI Taxonomy" id="1033008"/>
    <lineage>
        <taxon>Eukaryota</taxon>
        <taxon>Fungi</taxon>
        <taxon>Dikarya</taxon>
        <taxon>Basidiomycota</taxon>
        <taxon>Agaricomycotina</taxon>
        <taxon>Agaricomycetes</taxon>
        <taxon>Agaricomycetidae</taxon>
        <taxon>Agaricales</taxon>
        <taxon>Marasmiineae</taxon>
        <taxon>Mycenaceae</taxon>
        <taxon>Mycena</taxon>
    </lineage>
</organism>
<comment type="caution">
    <text evidence="1">The sequence shown here is derived from an EMBL/GenBank/DDBJ whole genome shotgun (WGS) entry which is preliminary data.</text>
</comment>
<dbReference type="AlphaFoldDB" id="A0AAD7ET74"/>
<dbReference type="EMBL" id="JARIHO010000017">
    <property type="protein sequence ID" value="KAJ7348569.1"/>
    <property type="molecule type" value="Genomic_DNA"/>
</dbReference>